<keyword evidence="3" id="KW-0560">Oxidoreductase</keyword>
<dbReference type="InterPro" id="IPR057326">
    <property type="entry name" value="KR_dom"/>
</dbReference>
<dbReference type="AlphaFoldDB" id="A0A9X9WR44"/>
<dbReference type="FunFam" id="3.40.50.720:FF:000084">
    <property type="entry name" value="Short-chain dehydrogenase reductase"/>
    <property type="match status" value="1"/>
</dbReference>
<reference evidence="5" key="2">
    <citation type="journal article" date="2021" name="Syst. Appl. Microbiol.">
        <title>Roseomonas hellenica sp. nov., isolated from roots of wild-growing Alkanna tinctoria.</title>
        <authorList>
            <person name="Rat A."/>
            <person name="Naranjo H.D."/>
            <person name="Lebbe L."/>
            <person name="Cnockaert M."/>
            <person name="Krigas N."/>
            <person name="Grigoriadou K."/>
            <person name="Maloupa E."/>
            <person name="Willems A."/>
        </authorList>
    </citation>
    <scope>NUCLEOTIDE SEQUENCE</scope>
    <source>
        <strain evidence="5">LMG 31231</strain>
    </source>
</reference>
<comment type="caution">
    <text evidence="5">The sequence shown here is derived from an EMBL/GenBank/DDBJ whole genome shotgun (WGS) entry which is preliminary data.</text>
</comment>
<dbReference type="Pfam" id="PF13561">
    <property type="entry name" value="adh_short_C2"/>
    <property type="match status" value="1"/>
</dbReference>
<dbReference type="Gene3D" id="3.40.50.720">
    <property type="entry name" value="NAD(P)-binding Rossmann-like Domain"/>
    <property type="match status" value="1"/>
</dbReference>
<dbReference type="PANTHER" id="PTHR43296">
    <property type="entry name" value="PEROXISOMAL 2,4-DIENOYL-COA REDUCTASE"/>
    <property type="match status" value="1"/>
</dbReference>
<evidence type="ECO:0000313" key="5">
    <source>
        <dbReference type="EMBL" id="MBR0669623.1"/>
    </source>
</evidence>
<protein>
    <submittedName>
        <fullName evidence="5">SDR family oxidoreductase</fullName>
    </submittedName>
</protein>
<dbReference type="SMART" id="SM00822">
    <property type="entry name" value="PKS_KR"/>
    <property type="match status" value="1"/>
</dbReference>
<gene>
    <name evidence="5" type="ORF">GXW76_00435</name>
</gene>
<dbReference type="GO" id="GO:0009062">
    <property type="term" value="P:fatty acid catabolic process"/>
    <property type="evidence" value="ECO:0007669"/>
    <property type="project" value="InterPro"/>
</dbReference>
<accession>A0A9X9WR44</accession>
<evidence type="ECO:0000256" key="2">
    <source>
        <dbReference type="ARBA" id="ARBA00022857"/>
    </source>
</evidence>
<evidence type="ECO:0000256" key="1">
    <source>
        <dbReference type="ARBA" id="ARBA00006484"/>
    </source>
</evidence>
<dbReference type="SUPFAM" id="SSF51735">
    <property type="entry name" value="NAD(P)-binding Rossmann-fold domains"/>
    <property type="match status" value="1"/>
</dbReference>
<dbReference type="InterPro" id="IPR002347">
    <property type="entry name" value="SDR_fam"/>
</dbReference>
<proteinExistence type="inferred from homology"/>
<comment type="similarity">
    <text evidence="1">Belongs to the short-chain dehydrogenases/reductases (SDR) family.</text>
</comment>
<dbReference type="EMBL" id="JAAEDM010000001">
    <property type="protein sequence ID" value="MBR0669623.1"/>
    <property type="molecule type" value="Genomic_DNA"/>
</dbReference>
<sequence>MTRVSAEAAHPKRQVFSRDALAGRVALITGGSSGIGLGIADVFADLGANLVLTGRRPDKLEEAAERLAPSGARILTIASDVRDYAATQGVIERTVAEFGRLDVLVNNAAGNFNCPFEEMTPNGWRAVVDIDLNGTFNFCHTAFKALKASPYGGRIINISLAQVSSGWPGAAHAASAKAGVTALTRSLAVEWGPHGIRVNNVLPGPIEGTEGLRRLYEARGEGEKELNRMALGHFGETDDIGLSCAFLASPAGDFITGCDMTVDGGRWLKRSWT</sequence>
<feature type="domain" description="Ketoreductase" evidence="4">
    <location>
        <begin position="24"/>
        <end position="208"/>
    </location>
</feature>
<dbReference type="Proteomes" id="UP001138751">
    <property type="component" value="Unassembled WGS sequence"/>
</dbReference>
<keyword evidence="2" id="KW-0521">NADP</keyword>
<dbReference type="GO" id="GO:0008670">
    <property type="term" value="F:2,4-dienoyl-CoA reductase (NADPH) activity"/>
    <property type="evidence" value="ECO:0007669"/>
    <property type="project" value="InterPro"/>
</dbReference>
<reference evidence="5" key="1">
    <citation type="submission" date="2020-01" db="EMBL/GenBank/DDBJ databases">
        <authorList>
            <person name="Rat A."/>
        </authorList>
    </citation>
    <scope>NUCLEOTIDE SEQUENCE</scope>
    <source>
        <strain evidence="5">LMG 31231</strain>
    </source>
</reference>
<evidence type="ECO:0000256" key="3">
    <source>
        <dbReference type="ARBA" id="ARBA00023002"/>
    </source>
</evidence>
<dbReference type="InterPro" id="IPR036291">
    <property type="entry name" value="NAD(P)-bd_dom_sf"/>
</dbReference>
<evidence type="ECO:0000313" key="6">
    <source>
        <dbReference type="Proteomes" id="UP001138751"/>
    </source>
</evidence>
<organism evidence="5 6">
    <name type="scientific">Neoroseomonas soli</name>
    <dbReference type="NCBI Taxonomy" id="1081025"/>
    <lineage>
        <taxon>Bacteria</taxon>
        <taxon>Pseudomonadati</taxon>
        <taxon>Pseudomonadota</taxon>
        <taxon>Alphaproteobacteria</taxon>
        <taxon>Acetobacterales</taxon>
        <taxon>Acetobacteraceae</taxon>
        <taxon>Neoroseomonas</taxon>
    </lineage>
</organism>
<dbReference type="PANTHER" id="PTHR43296:SF2">
    <property type="entry name" value="PEROXISOMAL 2,4-DIENOYL-COA REDUCTASE [(3E)-ENOYL-COA-PRODUCING]"/>
    <property type="match status" value="1"/>
</dbReference>
<evidence type="ECO:0000259" key="4">
    <source>
        <dbReference type="SMART" id="SM00822"/>
    </source>
</evidence>
<keyword evidence="6" id="KW-1185">Reference proteome</keyword>
<name>A0A9X9WR44_9PROT</name>
<dbReference type="PRINTS" id="PR00080">
    <property type="entry name" value="SDRFAMILY"/>
</dbReference>
<dbReference type="PRINTS" id="PR00081">
    <property type="entry name" value="GDHRDH"/>
</dbReference>
<dbReference type="InterPro" id="IPR045017">
    <property type="entry name" value="DECR2-like"/>
</dbReference>